<evidence type="ECO:0000256" key="1">
    <source>
        <dbReference type="SAM" id="MobiDB-lite"/>
    </source>
</evidence>
<keyword evidence="4" id="KW-1185">Reference proteome</keyword>
<name>A0ABW1P7N1_9PSEU</name>
<accession>A0ABW1P7N1</accession>
<feature type="region of interest" description="Disordered" evidence="1">
    <location>
        <begin position="1"/>
        <end position="23"/>
    </location>
</feature>
<dbReference type="RefSeq" id="WP_380637852.1">
    <property type="nucleotide sequence ID" value="NZ_JBHSQO010000019.1"/>
</dbReference>
<dbReference type="EMBL" id="JBHSQO010000019">
    <property type="protein sequence ID" value="MFC6091599.1"/>
    <property type="molecule type" value="Genomic_DNA"/>
</dbReference>
<feature type="domain" description="RAMA" evidence="2">
    <location>
        <begin position="225"/>
        <end position="311"/>
    </location>
</feature>
<evidence type="ECO:0000259" key="2">
    <source>
        <dbReference type="Pfam" id="PF18755"/>
    </source>
</evidence>
<comment type="caution">
    <text evidence="3">The sequence shown here is derived from an EMBL/GenBank/DDBJ whole genome shotgun (WGS) entry which is preliminary data.</text>
</comment>
<reference evidence="4" key="1">
    <citation type="journal article" date="2019" name="Int. J. Syst. Evol. Microbiol.">
        <title>The Global Catalogue of Microorganisms (GCM) 10K type strain sequencing project: providing services to taxonomists for standard genome sequencing and annotation.</title>
        <authorList>
            <consortium name="The Broad Institute Genomics Platform"/>
            <consortium name="The Broad Institute Genome Sequencing Center for Infectious Disease"/>
            <person name="Wu L."/>
            <person name="Ma J."/>
        </authorList>
    </citation>
    <scope>NUCLEOTIDE SEQUENCE [LARGE SCALE GENOMIC DNA]</scope>
    <source>
        <strain evidence="4">CGMCC 4.7246</strain>
    </source>
</reference>
<protein>
    <recommendedName>
        <fullName evidence="2">RAMA domain-containing protein</fullName>
    </recommendedName>
</protein>
<gene>
    <name evidence="3" type="ORF">ACFP3R_20195</name>
</gene>
<dbReference type="Pfam" id="PF18755">
    <property type="entry name" value="RAMA"/>
    <property type="match status" value="1"/>
</dbReference>
<organism evidence="3 4">
    <name type="scientific">Saccharothrix lopnurensis</name>
    <dbReference type="NCBI Taxonomy" id="1670621"/>
    <lineage>
        <taxon>Bacteria</taxon>
        <taxon>Bacillati</taxon>
        <taxon>Actinomycetota</taxon>
        <taxon>Actinomycetes</taxon>
        <taxon>Pseudonocardiales</taxon>
        <taxon>Pseudonocardiaceae</taxon>
        <taxon>Saccharothrix</taxon>
    </lineage>
</organism>
<sequence>MTITKRPCTSAVRPRTNRTRRDATAMTVDIAAPTPPEPAPDVAVTALNGNTGPTAPTPMPPAAHGDDEARMLWREGLPPDAVILAPSIAATPMRHPEDTWAMLVLAADVLDDTDPDRNGEVALFAGCWLPEQPPAAGCDGDLVIVLTTPDGESPPDDLVDVEMLLSHHERWLRVGEWEALDPRWPWTVAMTAAAIMGLHTEATEVVPTSTGPTVDHPLQGWGGNGGLTDLLTAHLLRAGEEFMWNRPGHGARHTARIHSDGTLVLADGRAYANPSGALVALGGKNQNGWKAWKRTSDGRALGDLRAELRIRRGLTLEPR</sequence>
<proteinExistence type="predicted"/>
<evidence type="ECO:0000313" key="3">
    <source>
        <dbReference type="EMBL" id="MFC6091599.1"/>
    </source>
</evidence>
<evidence type="ECO:0000313" key="4">
    <source>
        <dbReference type="Proteomes" id="UP001596220"/>
    </source>
</evidence>
<dbReference type="InterPro" id="IPR040843">
    <property type="entry name" value="RAMA"/>
</dbReference>
<dbReference type="Proteomes" id="UP001596220">
    <property type="component" value="Unassembled WGS sequence"/>
</dbReference>